<organism evidence="1 2">
    <name type="scientific">Pantoea phage Kyle</name>
    <dbReference type="NCBI Taxonomy" id="2589665"/>
    <lineage>
        <taxon>Viruses</taxon>
        <taxon>Duplodnaviria</taxon>
        <taxon>Heunggongvirae</taxon>
        <taxon>Uroviricota</taxon>
        <taxon>Caudoviricetes</taxon>
        <taxon>Lindbergviridae</taxon>
        <taxon>Kylevirus</taxon>
        <taxon>Kylevirus kyle</taxon>
    </lineage>
</organism>
<proteinExistence type="predicted"/>
<gene>
    <name evidence="1" type="primary">84</name>
    <name evidence="1" type="ORF">KYLE_87</name>
</gene>
<keyword evidence="2" id="KW-1185">Reference proteome</keyword>
<dbReference type="KEGG" id="vg:55620377"/>
<dbReference type="Proteomes" id="UP000319711">
    <property type="component" value="Segment"/>
</dbReference>
<evidence type="ECO:0000313" key="2">
    <source>
        <dbReference type="Proteomes" id="UP000319711"/>
    </source>
</evidence>
<evidence type="ECO:0000313" key="1">
    <source>
        <dbReference type="EMBL" id="QDH49662.1"/>
    </source>
</evidence>
<accession>A0A514A8R5</accession>
<protein>
    <submittedName>
        <fullName evidence="1">Uncharacterized protein</fullName>
    </submittedName>
</protein>
<dbReference type="EMBL" id="MN038177">
    <property type="protein sequence ID" value="QDH49662.1"/>
    <property type="molecule type" value="Genomic_DNA"/>
</dbReference>
<reference evidence="1 2" key="1">
    <citation type="submission" date="2019-06" db="EMBL/GenBank/DDBJ databases">
        <authorList>
            <person name="Fakulujo A."/>
            <person name="Fiaz D."/>
            <person name="Garg S."/>
            <person name="Gordon G."/>
            <person name="Haider Z."/>
            <person name="Hale A."/>
            <person name="Hodges K."/>
            <person name="Jacob L."/>
            <person name="Kandil F."/>
            <person name="Kincaid V."/>
            <person name="Melchor-Guerra M."/>
            <person name="Morrelli A."/>
            <person name="Morris R."/>
            <person name="Nawaz M."/>
            <person name="Nguyen N."/>
            <person name="Omair A."/>
            <person name="Pray J."/>
            <person name="Saleem H."/>
            <person name="Saravane K."/>
            <person name="Sharma A."/>
            <person name="Singh A."/>
            <person name="Walston M."/>
            <person name="Zaman H."/>
            <person name="Puthuveetil N."/>
            <person name="Do L."/>
            <person name="Islam N."/>
            <person name="Johnson A."/>
        </authorList>
    </citation>
    <scope>NUCLEOTIDE SEQUENCE [LARGE SCALE GENOMIC DNA]</scope>
</reference>
<sequence length="74" mass="8547">MKKKKTYMSADELVRDLGDGKRFELASVLHEFRSESYSAFELKESISRAIGVKLTTSCANDLRHKYNKIYKGKQ</sequence>
<dbReference type="GeneID" id="55620377"/>
<dbReference type="RefSeq" id="YP_009849919.1">
    <property type="nucleotide sequence ID" value="NC_048796.1"/>
</dbReference>
<name>A0A514A8R5_9CAUD</name>